<dbReference type="EMBL" id="JBGMDY010000006">
    <property type="protein sequence ID" value="KAL2330901.1"/>
    <property type="molecule type" value="Genomic_DNA"/>
</dbReference>
<name>A0ABD1M580_9FABA</name>
<sequence length="269" mass="29909">MHPSIIGYGVAACGGRRGFRWWASPVIQRQPMDVPSDGVPTSMMHDVHVFSSSTTNHVHGVLQVCLPVSEECRGSSSPTRSRSHWPCSGDLRPTTSEVVAIERRNDLINEQINVMRRTSTFQYSESDIWEMLVAMNLPDEQIMGSPGPKVDGLSILCHFRPIFSPPFIISSQADHLYTEVNKTKIKMKPTDWLTVAGLSGIQGLQEGLQNLNINVNSGIHELQEGFNTLTTNVNTEFQFTQMVFWGVKGQIQSSMQIVHIAGPSSQKEM</sequence>
<accession>A0ABD1M580</accession>
<evidence type="ECO:0000313" key="1">
    <source>
        <dbReference type="EMBL" id="KAL2330901.1"/>
    </source>
</evidence>
<gene>
    <name evidence="1" type="ORF">Fmac_018482</name>
</gene>
<comment type="caution">
    <text evidence="1">The sequence shown here is derived from an EMBL/GenBank/DDBJ whole genome shotgun (WGS) entry which is preliminary data.</text>
</comment>
<evidence type="ECO:0000313" key="2">
    <source>
        <dbReference type="Proteomes" id="UP001603857"/>
    </source>
</evidence>
<dbReference type="Proteomes" id="UP001603857">
    <property type="component" value="Unassembled WGS sequence"/>
</dbReference>
<organism evidence="1 2">
    <name type="scientific">Flemingia macrophylla</name>
    <dbReference type="NCBI Taxonomy" id="520843"/>
    <lineage>
        <taxon>Eukaryota</taxon>
        <taxon>Viridiplantae</taxon>
        <taxon>Streptophyta</taxon>
        <taxon>Embryophyta</taxon>
        <taxon>Tracheophyta</taxon>
        <taxon>Spermatophyta</taxon>
        <taxon>Magnoliopsida</taxon>
        <taxon>eudicotyledons</taxon>
        <taxon>Gunneridae</taxon>
        <taxon>Pentapetalae</taxon>
        <taxon>rosids</taxon>
        <taxon>fabids</taxon>
        <taxon>Fabales</taxon>
        <taxon>Fabaceae</taxon>
        <taxon>Papilionoideae</taxon>
        <taxon>50 kb inversion clade</taxon>
        <taxon>NPAAA clade</taxon>
        <taxon>indigoferoid/millettioid clade</taxon>
        <taxon>Phaseoleae</taxon>
        <taxon>Flemingia</taxon>
    </lineage>
</organism>
<proteinExistence type="predicted"/>
<dbReference type="AlphaFoldDB" id="A0ABD1M580"/>
<reference evidence="1 2" key="1">
    <citation type="submission" date="2024-08" db="EMBL/GenBank/DDBJ databases">
        <title>Insights into the chromosomal genome structure of Flemingia macrophylla.</title>
        <authorList>
            <person name="Ding Y."/>
            <person name="Zhao Y."/>
            <person name="Bi W."/>
            <person name="Wu M."/>
            <person name="Zhao G."/>
            <person name="Gong Y."/>
            <person name="Li W."/>
            <person name="Zhang P."/>
        </authorList>
    </citation>
    <scope>NUCLEOTIDE SEQUENCE [LARGE SCALE GENOMIC DNA]</scope>
    <source>
        <strain evidence="1">DYQJB</strain>
        <tissue evidence="1">Leaf</tissue>
    </source>
</reference>
<protein>
    <submittedName>
        <fullName evidence="1">Uncharacterized protein</fullName>
    </submittedName>
</protein>
<keyword evidence="2" id="KW-1185">Reference proteome</keyword>